<evidence type="ECO:0000313" key="2">
    <source>
        <dbReference type="EMBL" id="CAA9547952.1"/>
    </source>
</evidence>
<gene>
    <name evidence="2" type="ORF">AVDCRST_MAG18-53</name>
</gene>
<feature type="compositionally biased region" description="Basic and acidic residues" evidence="1">
    <location>
        <begin position="238"/>
        <end position="251"/>
    </location>
</feature>
<feature type="compositionally biased region" description="Basic and acidic residues" evidence="1">
    <location>
        <begin position="309"/>
        <end position="319"/>
    </location>
</feature>
<feature type="compositionally biased region" description="Basic residues" evidence="1">
    <location>
        <begin position="1"/>
        <end position="10"/>
    </location>
</feature>
<feature type="compositionally biased region" description="Basic and acidic residues" evidence="1">
    <location>
        <begin position="163"/>
        <end position="173"/>
    </location>
</feature>
<accession>A0A6J4UH03</accession>
<organism evidence="2">
    <name type="scientific">uncultured Thermomicrobiales bacterium</name>
    <dbReference type="NCBI Taxonomy" id="1645740"/>
    <lineage>
        <taxon>Bacteria</taxon>
        <taxon>Pseudomonadati</taxon>
        <taxon>Thermomicrobiota</taxon>
        <taxon>Thermomicrobia</taxon>
        <taxon>Thermomicrobiales</taxon>
        <taxon>environmental samples</taxon>
    </lineage>
</organism>
<feature type="compositionally biased region" description="Basic residues" evidence="1">
    <location>
        <begin position="92"/>
        <end position="107"/>
    </location>
</feature>
<feature type="region of interest" description="Disordered" evidence="1">
    <location>
        <begin position="226"/>
        <end position="286"/>
    </location>
</feature>
<feature type="region of interest" description="Disordered" evidence="1">
    <location>
        <begin position="1"/>
        <end position="213"/>
    </location>
</feature>
<feature type="compositionally biased region" description="Basic residues" evidence="1">
    <location>
        <begin position="226"/>
        <end position="237"/>
    </location>
</feature>
<evidence type="ECO:0000256" key="1">
    <source>
        <dbReference type="SAM" id="MobiDB-lite"/>
    </source>
</evidence>
<name>A0A6J4UH03_9BACT</name>
<feature type="non-terminal residue" evidence="2">
    <location>
        <position position="347"/>
    </location>
</feature>
<proteinExistence type="predicted"/>
<feature type="compositionally biased region" description="Basic and acidic residues" evidence="1">
    <location>
        <begin position="31"/>
        <end position="50"/>
    </location>
</feature>
<feature type="compositionally biased region" description="Basic and acidic residues" evidence="1">
    <location>
        <begin position="182"/>
        <end position="197"/>
    </location>
</feature>
<feature type="compositionally biased region" description="Basic residues" evidence="1">
    <location>
        <begin position="52"/>
        <end position="61"/>
    </location>
</feature>
<reference evidence="2" key="1">
    <citation type="submission" date="2020-02" db="EMBL/GenBank/DDBJ databases">
        <authorList>
            <person name="Meier V. D."/>
        </authorList>
    </citation>
    <scope>NUCLEOTIDE SEQUENCE</scope>
    <source>
        <strain evidence="2">AVDCRST_MAG18</strain>
    </source>
</reference>
<feature type="non-terminal residue" evidence="2">
    <location>
        <position position="1"/>
    </location>
</feature>
<sequence>EDHRRHRRGRIAPSAQAAQRCPPGPRYQRGVPDHRDDRRRDRRAGHDQLRAARSRPRRPRQSGRGDSGPGDHRRRPRADPGDPRQALATNRLPRHRRAGAARNRRDRHCPLGFAGAGDGAAGLAAARRAAGPRAGLRDGRLVKLRPHGVAADLRAGDRGGLSRGEDEGRRGDPGRGCGADPGDPRGDRRRAAADGRRQPSLRSRGGAAPWPGLRGVGLLLVRGAAARRRHRRAGRAGRRADDPDRLGREQLRQAPVSAPLRGSRRGHRAARPASRRGRDRMPGNRAARRCLQYSLCVARRRRPSAHPRGAAERPLSGERPRHRRDSPRPDRRRVSSAGGTGLRRRGV</sequence>
<feature type="region of interest" description="Disordered" evidence="1">
    <location>
        <begin position="301"/>
        <end position="347"/>
    </location>
</feature>
<feature type="compositionally biased region" description="Basic residues" evidence="1">
    <location>
        <begin position="262"/>
        <end position="278"/>
    </location>
</feature>
<protein>
    <submittedName>
        <fullName evidence="2">Mandelate racemase/muconate lactonizing enzyme family protein</fullName>
    </submittedName>
</protein>
<feature type="compositionally biased region" description="Low complexity" evidence="1">
    <location>
        <begin position="121"/>
        <end position="134"/>
    </location>
</feature>
<dbReference type="EMBL" id="CADCWN010000008">
    <property type="protein sequence ID" value="CAA9547952.1"/>
    <property type="molecule type" value="Genomic_DNA"/>
</dbReference>
<dbReference type="AlphaFoldDB" id="A0A6J4UH03"/>